<sequence>MSQIEFEETQPLAQSCQRSVLSNCPECAGELAILRVIGGRAGCEYWTMRCTHCGGIHLDIVRPQATVEDDGSLPAA</sequence>
<dbReference type="RefSeq" id="WP_284267634.1">
    <property type="nucleotide sequence ID" value="NZ_BSOW01000012.1"/>
</dbReference>
<gene>
    <name evidence="1" type="ORF">GCM10007857_37570</name>
</gene>
<organism evidence="1 2">
    <name type="scientific">Bradyrhizobium iriomotense</name>
    <dbReference type="NCBI Taxonomy" id="441950"/>
    <lineage>
        <taxon>Bacteria</taxon>
        <taxon>Pseudomonadati</taxon>
        <taxon>Pseudomonadota</taxon>
        <taxon>Alphaproteobacteria</taxon>
        <taxon>Hyphomicrobiales</taxon>
        <taxon>Nitrobacteraceae</taxon>
        <taxon>Bradyrhizobium</taxon>
    </lineage>
</organism>
<evidence type="ECO:0008006" key="3">
    <source>
        <dbReference type="Google" id="ProtNLM"/>
    </source>
</evidence>
<name>A0ABQ6B0Q0_9BRAD</name>
<proteinExistence type="predicted"/>
<dbReference type="Proteomes" id="UP001156905">
    <property type="component" value="Unassembled WGS sequence"/>
</dbReference>
<evidence type="ECO:0000313" key="2">
    <source>
        <dbReference type="Proteomes" id="UP001156905"/>
    </source>
</evidence>
<protein>
    <recommendedName>
        <fullName evidence="3">Transcription factor zinc-finger domain-containing protein</fullName>
    </recommendedName>
</protein>
<comment type="caution">
    <text evidence="1">The sequence shown here is derived from an EMBL/GenBank/DDBJ whole genome shotgun (WGS) entry which is preliminary data.</text>
</comment>
<dbReference type="EMBL" id="BSOW01000012">
    <property type="protein sequence ID" value="GLR87046.1"/>
    <property type="molecule type" value="Genomic_DNA"/>
</dbReference>
<evidence type="ECO:0000313" key="1">
    <source>
        <dbReference type="EMBL" id="GLR87046.1"/>
    </source>
</evidence>
<accession>A0ABQ6B0Q0</accession>
<reference evidence="2" key="1">
    <citation type="journal article" date="2019" name="Int. J. Syst. Evol. Microbiol.">
        <title>The Global Catalogue of Microorganisms (GCM) 10K type strain sequencing project: providing services to taxonomists for standard genome sequencing and annotation.</title>
        <authorList>
            <consortium name="The Broad Institute Genomics Platform"/>
            <consortium name="The Broad Institute Genome Sequencing Center for Infectious Disease"/>
            <person name="Wu L."/>
            <person name="Ma J."/>
        </authorList>
    </citation>
    <scope>NUCLEOTIDE SEQUENCE [LARGE SCALE GENOMIC DNA]</scope>
    <source>
        <strain evidence="2">NBRC 102520</strain>
    </source>
</reference>
<keyword evidence="2" id="KW-1185">Reference proteome</keyword>